<dbReference type="SUPFAM" id="SSF52540">
    <property type="entry name" value="P-loop containing nucleoside triphosphate hydrolases"/>
    <property type="match status" value="1"/>
</dbReference>
<dbReference type="GO" id="GO:1990904">
    <property type="term" value="C:ribonucleoprotein complex"/>
    <property type="evidence" value="ECO:0007669"/>
    <property type="project" value="TreeGrafter"/>
</dbReference>
<dbReference type="Pfam" id="PF21018">
    <property type="entry name" value="BipA_C"/>
    <property type="match status" value="1"/>
</dbReference>
<feature type="domain" description="Tr-type G" evidence="3">
    <location>
        <begin position="1"/>
        <end position="204"/>
    </location>
</feature>
<dbReference type="STRING" id="1805209.AUJ73_04855"/>
<dbReference type="NCBIfam" id="TIGR01394">
    <property type="entry name" value="TypA_BipA"/>
    <property type="match status" value="1"/>
</dbReference>
<dbReference type="Pfam" id="PF00009">
    <property type="entry name" value="GTP_EFTU"/>
    <property type="match status" value="1"/>
</dbReference>
<dbReference type="GO" id="GO:0003924">
    <property type="term" value="F:GTPase activity"/>
    <property type="evidence" value="ECO:0007669"/>
    <property type="project" value="InterPro"/>
</dbReference>
<dbReference type="InterPro" id="IPR006298">
    <property type="entry name" value="BipA"/>
</dbReference>
<dbReference type="PRINTS" id="PR00315">
    <property type="entry name" value="ELONGATNFCT"/>
</dbReference>
<dbReference type="Pfam" id="PF00679">
    <property type="entry name" value="EFG_C"/>
    <property type="match status" value="1"/>
</dbReference>
<reference evidence="4 5" key="1">
    <citation type="journal article" date="2016" name="Environ. Microbiol.">
        <title>Genomic resolution of a cold subsurface aquifer community provides metabolic insights for novel microbes adapted to high CO concentrations.</title>
        <authorList>
            <person name="Probst A.J."/>
            <person name="Castelle C.J."/>
            <person name="Singh A."/>
            <person name="Brown C.T."/>
            <person name="Anantharaman K."/>
            <person name="Sharon I."/>
            <person name="Hug L.A."/>
            <person name="Burstein D."/>
            <person name="Emerson J.B."/>
            <person name="Thomas B.C."/>
            <person name="Banfield J.F."/>
        </authorList>
    </citation>
    <scope>NUCLEOTIDE SEQUENCE [LARGE SCALE GENOMIC DNA]</scope>
    <source>
        <strain evidence="4">CG1_02_37_22</strain>
    </source>
</reference>
<dbReference type="InterPro" id="IPR035651">
    <property type="entry name" value="BipA_V"/>
</dbReference>
<dbReference type="InterPro" id="IPR009000">
    <property type="entry name" value="Transl_B-barrel_sf"/>
</dbReference>
<dbReference type="InterPro" id="IPR027417">
    <property type="entry name" value="P-loop_NTPase"/>
</dbReference>
<evidence type="ECO:0000259" key="3">
    <source>
        <dbReference type="PROSITE" id="PS51722"/>
    </source>
</evidence>
<evidence type="ECO:0000313" key="4">
    <source>
        <dbReference type="EMBL" id="OIO12891.1"/>
    </source>
</evidence>
<dbReference type="InterPro" id="IPR004161">
    <property type="entry name" value="EFTu-like_2"/>
</dbReference>
<proteinExistence type="predicted"/>
<dbReference type="Pfam" id="PF03144">
    <property type="entry name" value="GTP_EFTU_D2"/>
    <property type="match status" value="1"/>
</dbReference>
<dbReference type="InterPro" id="IPR000795">
    <property type="entry name" value="T_Tr_GTP-bd_dom"/>
</dbReference>
<evidence type="ECO:0000256" key="1">
    <source>
        <dbReference type="ARBA" id="ARBA00023134"/>
    </source>
</evidence>
<dbReference type="Gene3D" id="3.30.70.240">
    <property type="match status" value="1"/>
</dbReference>
<dbReference type="SUPFAM" id="SSF50447">
    <property type="entry name" value="Translation proteins"/>
    <property type="match status" value="1"/>
</dbReference>
<keyword evidence="1" id="KW-0342">GTP-binding</keyword>
<dbReference type="SUPFAM" id="SSF54980">
    <property type="entry name" value="EF-G C-terminal domain-like"/>
    <property type="match status" value="2"/>
</dbReference>
<dbReference type="InterPro" id="IPR047042">
    <property type="entry name" value="BipA_II"/>
</dbReference>
<dbReference type="CDD" id="cd01891">
    <property type="entry name" value="TypA_BipA"/>
    <property type="match status" value="1"/>
</dbReference>
<organism evidence="4 5">
    <name type="scientific">Candidatus Gottesmanbacteria bacterium CG1_02_37_22</name>
    <dbReference type="NCBI Taxonomy" id="1805209"/>
    <lineage>
        <taxon>Bacteria</taxon>
        <taxon>Candidatus Gottesmaniibacteriota</taxon>
    </lineage>
</organism>
<dbReference type="InterPro" id="IPR031157">
    <property type="entry name" value="G_TR_CS"/>
</dbReference>
<keyword evidence="1" id="KW-0547">Nucleotide-binding</keyword>
<evidence type="ECO:0000256" key="2">
    <source>
        <dbReference type="ARBA" id="ARBA00035722"/>
    </source>
</evidence>
<dbReference type="Gene3D" id="2.40.30.10">
    <property type="entry name" value="Translation factors"/>
    <property type="match status" value="1"/>
</dbReference>
<comment type="caution">
    <text evidence="4">The sequence shown here is derived from an EMBL/GenBank/DDBJ whole genome shotgun (WGS) entry which is preliminary data.</text>
</comment>
<accession>A0A1J4TPG6</accession>
<dbReference type="GO" id="GO:0005525">
    <property type="term" value="F:GTP binding"/>
    <property type="evidence" value="ECO:0007669"/>
    <property type="project" value="UniProtKB-KW"/>
</dbReference>
<dbReference type="InterPro" id="IPR035647">
    <property type="entry name" value="EFG_III/V"/>
</dbReference>
<dbReference type="Proteomes" id="UP000183120">
    <property type="component" value="Unassembled WGS sequence"/>
</dbReference>
<protein>
    <recommendedName>
        <fullName evidence="2">50S ribosomal subunit assembly factor BipA</fullName>
    </recommendedName>
</protein>
<dbReference type="InterPro" id="IPR042116">
    <property type="entry name" value="TypA/BipA_C"/>
</dbReference>
<gene>
    <name evidence="4" type="ORF">AUJ73_04855</name>
</gene>
<dbReference type="FunFam" id="3.30.70.870:FF:000003">
    <property type="entry name" value="GTP-binding protein TypA"/>
    <property type="match status" value="1"/>
</dbReference>
<dbReference type="PROSITE" id="PS00301">
    <property type="entry name" value="G_TR_1"/>
    <property type="match status" value="1"/>
</dbReference>
<dbReference type="PANTHER" id="PTHR42908">
    <property type="entry name" value="TRANSLATION ELONGATION FACTOR-RELATED"/>
    <property type="match status" value="1"/>
</dbReference>
<dbReference type="GO" id="GO:0005829">
    <property type="term" value="C:cytosol"/>
    <property type="evidence" value="ECO:0007669"/>
    <property type="project" value="TreeGrafter"/>
</dbReference>
<dbReference type="InterPro" id="IPR047041">
    <property type="entry name" value="BipA_GTP-bd_dom"/>
</dbReference>
<dbReference type="Gene3D" id="3.40.50.300">
    <property type="entry name" value="P-loop containing nucleotide triphosphate hydrolases"/>
    <property type="match status" value="1"/>
</dbReference>
<dbReference type="InterPro" id="IPR048876">
    <property type="entry name" value="BipA_C"/>
</dbReference>
<name>A0A1J4TPG6_9BACT</name>
<dbReference type="Gene3D" id="2.40.50.250">
    <property type="entry name" value="bipa protein"/>
    <property type="match status" value="1"/>
</dbReference>
<dbReference type="Gene3D" id="3.30.70.870">
    <property type="entry name" value="Elongation Factor G (Translational Gtpase), domain 3"/>
    <property type="match status" value="1"/>
</dbReference>
<dbReference type="CDD" id="cd03710">
    <property type="entry name" value="BipA_TypA_C"/>
    <property type="match status" value="1"/>
</dbReference>
<sequence>MQIRNIAIIAHVDHGKTTLVDAMLKQTHTFRDNQKEMGESLIMDSNDLEKEKGITILSKNTSVYYKNTKINIIDTPGHADFGGEVERVLNMASGALLLIDASEGPLPQTKFVLRKAMQNNLKIILVINKIDKKDARVKEVIRETENLFLDIASQDSALNYSTIYAVGRDGKAFTNLPEIYSTNLKADLAPIFDIILKVIQDVSKNTDKPFQMLVSTLDYDNYVGRLCIGKVNQGVLKRGESIVLVEANKILGKYICQKLYTSVGLERKETEEVTCGDIIAIAGIPDLTIGQTVTTPSYPVSLPKITTEDPTIKITIGPNTSPLSGRDGKFVSSAQIKSRLLREKDTNLGLRIEEGVQNANFTVAGRGELHLAILLETMRREGFELEVSKPQVIYKMVNGIKNEPFEEITIDIDNKFIGVITEEMGIRKAEMVNMIGDIKNTTRLVFKISSRNLLGLRGSLLTKTKGTVLLSTYFLGYFPVISYKELKRNGVLIATHSGMSLSFGLENAQKRGILFIGPSEEVYEGMITGVSNNDLDVEINVCKAKKQTNVRSETADIAIQLTPPTKLDIEQALDFINEDELIEITPKIIRLRKKYLSATKRKVMDRKTVSHANQYV</sequence>
<dbReference type="InterPro" id="IPR005225">
    <property type="entry name" value="Small_GTP-bd"/>
</dbReference>
<dbReference type="AlphaFoldDB" id="A0A1J4TPG6"/>
<dbReference type="PROSITE" id="PS51722">
    <property type="entry name" value="G_TR_2"/>
    <property type="match status" value="1"/>
</dbReference>
<dbReference type="CDD" id="cd03691">
    <property type="entry name" value="BipA_TypA_II"/>
    <property type="match status" value="1"/>
</dbReference>
<dbReference type="InterPro" id="IPR000640">
    <property type="entry name" value="EFG_V-like"/>
</dbReference>
<dbReference type="PANTHER" id="PTHR42908:SF8">
    <property type="entry name" value="TR-TYPE G DOMAIN-CONTAINING PROTEIN"/>
    <property type="match status" value="1"/>
</dbReference>
<evidence type="ECO:0000313" key="5">
    <source>
        <dbReference type="Proteomes" id="UP000183120"/>
    </source>
</evidence>
<dbReference type="EMBL" id="MNUY01000076">
    <property type="protein sequence ID" value="OIO12891.1"/>
    <property type="molecule type" value="Genomic_DNA"/>
</dbReference>
<dbReference type="NCBIfam" id="TIGR00231">
    <property type="entry name" value="small_GTP"/>
    <property type="match status" value="1"/>
</dbReference>